<name>A0A0E2UEJ4_9STRE</name>
<evidence type="ECO:0000313" key="5">
    <source>
        <dbReference type="EMBL" id="PCH12444.1"/>
    </source>
</evidence>
<dbReference type="InterPro" id="IPR050624">
    <property type="entry name" value="HTH-type_Tx_Regulator"/>
</dbReference>
<feature type="DNA-binding region" description="H-T-H motif" evidence="2">
    <location>
        <begin position="30"/>
        <end position="49"/>
    </location>
</feature>
<dbReference type="Proteomes" id="UP001180515">
    <property type="component" value="Unassembled WGS sequence"/>
</dbReference>
<dbReference type="AlphaFoldDB" id="A0A0E2UEJ4"/>
<evidence type="ECO:0000256" key="2">
    <source>
        <dbReference type="PROSITE-ProRule" id="PRU00335"/>
    </source>
</evidence>
<evidence type="ECO:0000259" key="3">
    <source>
        <dbReference type="PROSITE" id="PS50977"/>
    </source>
</evidence>
<dbReference type="PROSITE" id="PS50977">
    <property type="entry name" value="HTH_TETR_2"/>
    <property type="match status" value="1"/>
</dbReference>
<evidence type="ECO:0000256" key="1">
    <source>
        <dbReference type="ARBA" id="ARBA00023125"/>
    </source>
</evidence>
<dbReference type="PANTHER" id="PTHR43479:SF7">
    <property type="entry name" value="TETR-FAMILY TRANSCRIPTIONAL REGULATOR"/>
    <property type="match status" value="1"/>
</dbReference>
<comment type="caution">
    <text evidence="5">The sequence shown here is derived from an EMBL/GenBank/DDBJ whole genome shotgun (WGS) entry which is preliminary data.</text>
</comment>
<dbReference type="Pfam" id="PF14278">
    <property type="entry name" value="TetR_C_8"/>
    <property type="match status" value="1"/>
</dbReference>
<gene>
    <name evidence="5" type="ORF">A9Y57_01159</name>
    <name evidence="4" type="ORF">P7G31_07810</name>
</gene>
<dbReference type="InterPro" id="IPR039532">
    <property type="entry name" value="TetR_C_Firmicutes"/>
</dbReference>
<dbReference type="EMBL" id="NSGR01000008">
    <property type="protein sequence ID" value="PCH12444.1"/>
    <property type="molecule type" value="Genomic_DNA"/>
</dbReference>
<organism evidence="5 6">
    <name type="scientific">Streptococcus parauberis</name>
    <dbReference type="NCBI Taxonomy" id="1348"/>
    <lineage>
        <taxon>Bacteria</taxon>
        <taxon>Bacillati</taxon>
        <taxon>Bacillota</taxon>
        <taxon>Bacilli</taxon>
        <taxon>Lactobacillales</taxon>
        <taxon>Streptococcaceae</taxon>
        <taxon>Streptococcus</taxon>
    </lineage>
</organism>
<reference evidence="5 6" key="1">
    <citation type="submission" date="2016-06" db="EMBL/GenBank/DDBJ databases">
        <authorList>
            <person name="Haines A.N."/>
            <person name="Council K.R."/>
        </authorList>
    </citation>
    <scope>NUCLEOTIDE SEQUENCE [LARGE SCALE GENOMIC DNA]</scope>
    <source>
        <strain evidence="5 6">SP158-29</strain>
    </source>
</reference>
<sequence length="181" mass="21078">MVNKRHTNSKAAINKAFISLMNEKELEAITIFELTRKAHLNRGTFYLHYKDKNDLLEQIKADFFNHLFMILDDEIIYTDTAHILEKTLEAFKANYPLVAALSQSTNLDFRKTLADFIYSVLLSIDNYQFLIQESYDIPLDYALEVYMTTIISIISHWISKGCLEEPEQISRYILKIISVAN</sequence>
<dbReference type="Pfam" id="PF00440">
    <property type="entry name" value="TetR_N"/>
    <property type="match status" value="1"/>
</dbReference>
<evidence type="ECO:0000313" key="4">
    <source>
        <dbReference type="EMBL" id="MDT2732144.1"/>
    </source>
</evidence>
<dbReference type="Gene3D" id="1.10.357.10">
    <property type="entry name" value="Tetracycline Repressor, domain 2"/>
    <property type="match status" value="1"/>
</dbReference>
<dbReference type="GO" id="GO:0003677">
    <property type="term" value="F:DNA binding"/>
    <property type="evidence" value="ECO:0007669"/>
    <property type="project" value="UniProtKB-UniRule"/>
</dbReference>
<protein>
    <submittedName>
        <fullName evidence="5">Bacterial regulatory protein, tetR family</fullName>
    </submittedName>
    <submittedName>
        <fullName evidence="4">TetR/AcrR family transcriptional regulator</fullName>
    </submittedName>
</protein>
<dbReference type="InterPro" id="IPR001647">
    <property type="entry name" value="HTH_TetR"/>
</dbReference>
<keyword evidence="1 2" id="KW-0238">DNA-binding</keyword>
<dbReference type="Proteomes" id="UP000217465">
    <property type="component" value="Unassembled WGS sequence"/>
</dbReference>
<accession>A0A0E2UEJ4</accession>
<dbReference type="EMBL" id="JARQAG010000011">
    <property type="protein sequence ID" value="MDT2732144.1"/>
    <property type="molecule type" value="Genomic_DNA"/>
</dbReference>
<reference evidence="4" key="2">
    <citation type="submission" date="2023-03" db="EMBL/GenBank/DDBJ databases">
        <authorList>
            <person name="Shen W."/>
            <person name="Cai J."/>
        </authorList>
    </citation>
    <scope>NUCLEOTIDE SEQUENCE</scope>
    <source>
        <strain evidence="4">P82-2</strain>
    </source>
</reference>
<dbReference type="PANTHER" id="PTHR43479">
    <property type="entry name" value="ACREF/ENVCD OPERON REPRESSOR-RELATED"/>
    <property type="match status" value="1"/>
</dbReference>
<evidence type="ECO:0000313" key="6">
    <source>
        <dbReference type="Proteomes" id="UP000217465"/>
    </source>
</evidence>
<dbReference type="SUPFAM" id="SSF46689">
    <property type="entry name" value="Homeodomain-like"/>
    <property type="match status" value="1"/>
</dbReference>
<dbReference type="RefSeq" id="WP_003106974.1">
    <property type="nucleotide sequence ID" value="NZ_BAWT01000002.1"/>
</dbReference>
<dbReference type="InterPro" id="IPR009057">
    <property type="entry name" value="Homeodomain-like_sf"/>
</dbReference>
<feature type="domain" description="HTH tetR-type" evidence="3">
    <location>
        <begin position="7"/>
        <end position="67"/>
    </location>
</feature>
<proteinExistence type="predicted"/>